<gene>
    <name evidence="5" type="ORF">SAMN04487974_1186</name>
</gene>
<reference evidence="5 6" key="1">
    <citation type="submission" date="2016-10" db="EMBL/GenBank/DDBJ databases">
        <authorList>
            <person name="de Groot N.N."/>
        </authorList>
    </citation>
    <scope>NUCLEOTIDE SEQUENCE [LARGE SCALE GENOMIC DNA]</scope>
    <source>
        <strain evidence="5 6">CGMCC 1.10267</strain>
    </source>
</reference>
<dbReference type="PRINTS" id="PR00035">
    <property type="entry name" value="HTHGNTR"/>
</dbReference>
<dbReference type="Gene3D" id="1.20.120.530">
    <property type="entry name" value="GntR ligand-binding domain-like"/>
    <property type="match status" value="1"/>
</dbReference>
<evidence type="ECO:0000259" key="4">
    <source>
        <dbReference type="PROSITE" id="PS50949"/>
    </source>
</evidence>
<keyword evidence="2 5" id="KW-0238">DNA-binding</keyword>
<dbReference type="PANTHER" id="PTHR43537:SF45">
    <property type="entry name" value="GNTR FAMILY REGULATORY PROTEIN"/>
    <property type="match status" value="1"/>
</dbReference>
<keyword evidence="6" id="KW-1185">Reference proteome</keyword>
<evidence type="ECO:0000256" key="2">
    <source>
        <dbReference type="ARBA" id="ARBA00023125"/>
    </source>
</evidence>
<dbReference type="SMART" id="SM00345">
    <property type="entry name" value="HTH_GNTR"/>
    <property type="match status" value="1"/>
</dbReference>
<sequence length="235" mass="26281">MTTTTKSQRISAEDIAEELAQDIKMSRIEVGSPLPSERIISERFGVSRPTVHQAVLTLSRQGYLTLREGHRPRVAMPRAEALEGFQSQAVTAILRQPEGHASLEQFRQIIELGAVRFIARGGALHHIGKLIVHLRAGETAQSPEEFVAADAGFHKTLISSIENPVITNLYGSFIDELFERRTALAVDRSRWPRVLDQHRQIVEAIRNRDETTAARVLEDHLMDAYTSTVSTKPND</sequence>
<dbReference type="Pfam" id="PF00392">
    <property type="entry name" value="GntR"/>
    <property type="match status" value="1"/>
</dbReference>
<dbReference type="STRING" id="440168.SAMN04487974_1186"/>
<name>A0A1G7Z791_9HYPH</name>
<feature type="domain" description="HTH gntR-type" evidence="4">
    <location>
        <begin position="9"/>
        <end position="77"/>
    </location>
</feature>
<dbReference type="EMBL" id="FNCS01000018">
    <property type="protein sequence ID" value="SDH04475.1"/>
    <property type="molecule type" value="Genomic_DNA"/>
</dbReference>
<organism evidence="5 6">
    <name type="scientific">Pelagibacterium luteolum</name>
    <dbReference type="NCBI Taxonomy" id="440168"/>
    <lineage>
        <taxon>Bacteria</taxon>
        <taxon>Pseudomonadati</taxon>
        <taxon>Pseudomonadota</taxon>
        <taxon>Alphaproteobacteria</taxon>
        <taxon>Hyphomicrobiales</taxon>
        <taxon>Devosiaceae</taxon>
        <taxon>Pelagibacterium</taxon>
    </lineage>
</organism>
<dbReference type="SUPFAM" id="SSF48008">
    <property type="entry name" value="GntR ligand-binding domain-like"/>
    <property type="match status" value="1"/>
</dbReference>
<dbReference type="InterPro" id="IPR000524">
    <property type="entry name" value="Tscrpt_reg_HTH_GntR"/>
</dbReference>
<dbReference type="PANTHER" id="PTHR43537">
    <property type="entry name" value="TRANSCRIPTIONAL REGULATOR, GNTR FAMILY"/>
    <property type="match status" value="1"/>
</dbReference>
<dbReference type="SMART" id="SM00895">
    <property type="entry name" value="FCD"/>
    <property type="match status" value="1"/>
</dbReference>
<proteinExistence type="predicted"/>
<keyword evidence="3" id="KW-0804">Transcription</keyword>
<keyword evidence="1" id="KW-0805">Transcription regulation</keyword>
<dbReference type="GO" id="GO:0003677">
    <property type="term" value="F:DNA binding"/>
    <property type="evidence" value="ECO:0007669"/>
    <property type="project" value="UniProtKB-KW"/>
</dbReference>
<evidence type="ECO:0000256" key="3">
    <source>
        <dbReference type="ARBA" id="ARBA00023163"/>
    </source>
</evidence>
<dbReference type="RefSeq" id="WP_176762744.1">
    <property type="nucleotide sequence ID" value="NZ_FNCS01000018.1"/>
</dbReference>
<evidence type="ECO:0000313" key="6">
    <source>
        <dbReference type="Proteomes" id="UP000199495"/>
    </source>
</evidence>
<dbReference type="SUPFAM" id="SSF46785">
    <property type="entry name" value="Winged helix' DNA-binding domain"/>
    <property type="match status" value="1"/>
</dbReference>
<evidence type="ECO:0000313" key="5">
    <source>
        <dbReference type="EMBL" id="SDH04475.1"/>
    </source>
</evidence>
<evidence type="ECO:0000256" key="1">
    <source>
        <dbReference type="ARBA" id="ARBA00023015"/>
    </source>
</evidence>
<dbReference type="InterPro" id="IPR011711">
    <property type="entry name" value="GntR_C"/>
</dbReference>
<dbReference type="InterPro" id="IPR008920">
    <property type="entry name" value="TF_FadR/GntR_C"/>
</dbReference>
<dbReference type="InterPro" id="IPR036390">
    <property type="entry name" value="WH_DNA-bd_sf"/>
</dbReference>
<dbReference type="Gene3D" id="1.10.10.10">
    <property type="entry name" value="Winged helix-like DNA-binding domain superfamily/Winged helix DNA-binding domain"/>
    <property type="match status" value="1"/>
</dbReference>
<accession>A0A1G7Z791</accession>
<dbReference type="AlphaFoldDB" id="A0A1G7Z791"/>
<dbReference type="GO" id="GO:0003700">
    <property type="term" value="F:DNA-binding transcription factor activity"/>
    <property type="evidence" value="ECO:0007669"/>
    <property type="project" value="InterPro"/>
</dbReference>
<protein>
    <submittedName>
        <fullName evidence="5">DNA-binding transcriptional regulator, FadR family</fullName>
    </submittedName>
</protein>
<dbReference type="Pfam" id="PF07729">
    <property type="entry name" value="FCD"/>
    <property type="match status" value="1"/>
</dbReference>
<dbReference type="CDD" id="cd07377">
    <property type="entry name" value="WHTH_GntR"/>
    <property type="match status" value="1"/>
</dbReference>
<dbReference type="InterPro" id="IPR036388">
    <property type="entry name" value="WH-like_DNA-bd_sf"/>
</dbReference>
<dbReference type="Proteomes" id="UP000199495">
    <property type="component" value="Unassembled WGS sequence"/>
</dbReference>
<dbReference type="PROSITE" id="PS50949">
    <property type="entry name" value="HTH_GNTR"/>
    <property type="match status" value="1"/>
</dbReference>